<dbReference type="Proteomes" id="UP000075806">
    <property type="component" value="Unassembled WGS sequence"/>
</dbReference>
<evidence type="ECO:0000313" key="1">
    <source>
        <dbReference type="EMBL" id="KYG33869.1"/>
    </source>
</evidence>
<proteinExistence type="predicted"/>
<dbReference type="OrthoDB" id="2971867at2"/>
<protein>
    <submittedName>
        <fullName evidence="1">Uncharacterized protein</fullName>
    </submittedName>
</protein>
<evidence type="ECO:0000313" key="2">
    <source>
        <dbReference type="Proteomes" id="UP000075806"/>
    </source>
</evidence>
<dbReference type="STRING" id="519424.AZF04_15245"/>
<reference evidence="1" key="1">
    <citation type="submission" date="2016-02" db="EMBL/GenBank/DDBJ databases">
        <title>Genome sequence of Bacillus trypoxylicola KCTC 13244(T).</title>
        <authorList>
            <person name="Jeong H."/>
            <person name="Park S.-H."/>
            <person name="Choi S.-K."/>
        </authorList>
    </citation>
    <scope>NUCLEOTIDE SEQUENCE [LARGE SCALE GENOMIC DNA]</scope>
    <source>
        <strain evidence="1">KCTC 13244</strain>
    </source>
</reference>
<keyword evidence="2" id="KW-1185">Reference proteome</keyword>
<dbReference type="AlphaFoldDB" id="A0A161PKB9"/>
<comment type="caution">
    <text evidence="1">The sequence shown here is derived from an EMBL/GenBank/DDBJ whole genome shotgun (WGS) entry which is preliminary data.</text>
</comment>
<organism evidence="1 2">
    <name type="scientific">Alkalihalobacillus trypoxylicola</name>
    <dbReference type="NCBI Taxonomy" id="519424"/>
    <lineage>
        <taxon>Bacteria</taxon>
        <taxon>Bacillati</taxon>
        <taxon>Bacillota</taxon>
        <taxon>Bacilli</taxon>
        <taxon>Bacillales</taxon>
        <taxon>Bacillaceae</taxon>
        <taxon>Alkalihalobacillus</taxon>
    </lineage>
</organism>
<name>A0A161PKB9_9BACI</name>
<gene>
    <name evidence="1" type="ORF">AZF04_15245</name>
</gene>
<dbReference type="RefSeq" id="WP_045486868.1">
    <property type="nucleotide sequence ID" value="NZ_LTAO01000004.1"/>
</dbReference>
<sequence>MLGVLLSDQEVKEVEFVLKRELEEILLDLSDPRIDEVVKLVMEEKYEIIYGIYKRFGTPEDKMKYVLPKTKRGYK</sequence>
<accession>A0A161PKB9</accession>
<dbReference type="EMBL" id="LTAO01000004">
    <property type="protein sequence ID" value="KYG33869.1"/>
    <property type="molecule type" value="Genomic_DNA"/>
</dbReference>